<accession>J9C4I2</accession>
<comment type="caution">
    <text evidence="1">The sequence shown here is derived from an EMBL/GenBank/DDBJ whole genome shotgun (WGS) entry which is preliminary data.</text>
</comment>
<dbReference type="EMBL" id="AMCI01006217">
    <property type="protein sequence ID" value="EJW94715.1"/>
    <property type="molecule type" value="Genomic_DNA"/>
</dbReference>
<sequence>MLSPSLTRIMFSSKFMSKNWASIVLIFALQMILTSG</sequence>
<name>J9C4I2_9ZZZZ</name>
<reference evidence="1" key="1">
    <citation type="journal article" date="2012" name="PLoS ONE">
        <title>Gene sets for utilization of primary and secondary nutrition supplies in the distal gut of endangered iberian lynx.</title>
        <authorList>
            <person name="Alcaide M."/>
            <person name="Messina E."/>
            <person name="Richter M."/>
            <person name="Bargiela R."/>
            <person name="Peplies J."/>
            <person name="Huws S.A."/>
            <person name="Newbold C.J."/>
            <person name="Golyshin P.N."/>
            <person name="Simon M.A."/>
            <person name="Lopez G."/>
            <person name="Yakimov M.M."/>
            <person name="Ferrer M."/>
        </authorList>
    </citation>
    <scope>NUCLEOTIDE SEQUENCE</scope>
</reference>
<protein>
    <submittedName>
        <fullName evidence="1">Uncharacterized protein</fullName>
    </submittedName>
</protein>
<dbReference type="AlphaFoldDB" id="J9C4I2"/>
<evidence type="ECO:0000313" key="1">
    <source>
        <dbReference type="EMBL" id="EJW94715.1"/>
    </source>
</evidence>
<gene>
    <name evidence="1" type="ORF">EVA_17177</name>
</gene>
<proteinExistence type="predicted"/>
<organism evidence="1">
    <name type="scientific">gut metagenome</name>
    <dbReference type="NCBI Taxonomy" id="749906"/>
    <lineage>
        <taxon>unclassified sequences</taxon>
        <taxon>metagenomes</taxon>
        <taxon>organismal metagenomes</taxon>
    </lineage>
</organism>